<comment type="caution">
    <text evidence="1">The sequence shown here is derived from an EMBL/GenBank/DDBJ whole genome shotgun (WGS) entry which is preliminary data.</text>
</comment>
<organism evidence="1 2">
    <name type="scientific">Clitoria ternatea</name>
    <name type="common">Butterfly pea</name>
    <dbReference type="NCBI Taxonomy" id="43366"/>
    <lineage>
        <taxon>Eukaryota</taxon>
        <taxon>Viridiplantae</taxon>
        <taxon>Streptophyta</taxon>
        <taxon>Embryophyta</taxon>
        <taxon>Tracheophyta</taxon>
        <taxon>Spermatophyta</taxon>
        <taxon>Magnoliopsida</taxon>
        <taxon>eudicotyledons</taxon>
        <taxon>Gunneridae</taxon>
        <taxon>Pentapetalae</taxon>
        <taxon>rosids</taxon>
        <taxon>fabids</taxon>
        <taxon>Fabales</taxon>
        <taxon>Fabaceae</taxon>
        <taxon>Papilionoideae</taxon>
        <taxon>50 kb inversion clade</taxon>
        <taxon>NPAAA clade</taxon>
        <taxon>indigoferoid/millettioid clade</taxon>
        <taxon>Phaseoleae</taxon>
        <taxon>Clitoria</taxon>
    </lineage>
</organism>
<proteinExistence type="predicted"/>
<keyword evidence="2" id="KW-1185">Reference proteome</keyword>
<dbReference type="EMBL" id="JAYKXN010000004">
    <property type="protein sequence ID" value="KAK7293503.1"/>
    <property type="molecule type" value="Genomic_DNA"/>
</dbReference>
<gene>
    <name evidence="1" type="ORF">RJT34_16370</name>
</gene>
<reference evidence="1 2" key="1">
    <citation type="submission" date="2024-01" db="EMBL/GenBank/DDBJ databases">
        <title>The genomes of 5 underutilized Papilionoideae crops provide insights into root nodulation and disease resistance.</title>
        <authorList>
            <person name="Yuan L."/>
        </authorList>
    </citation>
    <scope>NUCLEOTIDE SEQUENCE [LARGE SCALE GENOMIC DNA]</scope>
    <source>
        <strain evidence="1">LY-2023</strain>
        <tissue evidence="1">Leaf</tissue>
    </source>
</reference>
<sequence length="70" mass="7809">MRSNLKRLSSLMIGTSRASTSPFEIPTLEYIPLSLEEDIDEQEEDPVEDPKLNPMEIMAIDPAILPALPV</sequence>
<evidence type="ECO:0000313" key="2">
    <source>
        <dbReference type="Proteomes" id="UP001359559"/>
    </source>
</evidence>
<dbReference type="Proteomes" id="UP001359559">
    <property type="component" value="Unassembled WGS sequence"/>
</dbReference>
<dbReference type="AlphaFoldDB" id="A0AAN9J922"/>
<name>A0AAN9J922_CLITE</name>
<accession>A0AAN9J922</accession>
<evidence type="ECO:0000313" key="1">
    <source>
        <dbReference type="EMBL" id="KAK7293503.1"/>
    </source>
</evidence>
<protein>
    <submittedName>
        <fullName evidence="1">Uncharacterized protein</fullName>
    </submittedName>
</protein>